<gene>
    <name evidence="2" type="ORF">V8G54_018670</name>
</gene>
<protein>
    <recommendedName>
        <fullName evidence="1">Retrotransposon Copia-like N-terminal domain-containing protein</fullName>
    </recommendedName>
</protein>
<organism evidence="2 3">
    <name type="scientific">Vigna mungo</name>
    <name type="common">Black gram</name>
    <name type="synonym">Phaseolus mungo</name>
    <dbReference type="NCBI Taxonomy" id="3915"/>
    <lineage>
        <taxon>Eukaryota</taxon>
        <taxon>Viridiplantae</taxon>
        <taxon>Streptophyta</taxon>
        <taxon>Embryophyta</taxon>
        <taxon>Tracheophyta</taxon>
        <taxon>Spermatophyta</taxon>
        <taxon>Magnoliopsida</taxon>
        <taxon>eudicotyledons</taxon>
        <taxon>Gunneridae</taxon>
        <taxon>Pentapetalae</taxon>
        <taxon>rosids</taxon>
        <taxon>fabids</taxon>
        <taxon>Fabales</taxon>
        <taxon>Fabaceae</taxon>
        <taxon>Papilionoideae</taxon>
        <taxon>50 kb inversion clade</taxon>
        <taxon>NPAAA clade</taxon>
        <taxon>indigoferoid/millettioid clade</taxon>
        <taxon>Phaseoleae</taxon>
        <taxon>Vigna</taxon>
    </lineage>
</organism>
<dbReference type="AlphaFoldDB" id="A0AAQ3N8R9"/>
<reference evidence="2 3" key="1">
    <citation type="journal article" date="2023" name="Life. Sci Alliance">
        <title>Evolutionary insights into 3D genome organization and epigenetic landscape of Vigna mungo.</title>
        <authorList>
            <person name="Junaid A."/>
            <person name="Singh B."/>
            <person name="Bhatia S."/>
        </authorList>
    </citation>
    <scope>NUCLEOTIDE SEQUENCE [LARGE SCALE GENOMIC DNA]</scope>
    <source>
        <strain evidence="2">Urdbean</strain>
    </source>
</reference>
<proteinExistence type="predicted"/>
<evidence type="ECO:0000313" key="2">
    <source>
        <dbReference type="EMBL" id="WVZ05324.1"/>
    </source>
</evidence>
<dbReference type="Proteomes" id="UP001374535">
    <property type="component" value="Chromosome 6"/>
</dbReference>
<accession>A0AAQ3N8R9</accession>
<dbReference type="PANTHER" id="PTHR37610">
    <property type="entry name" value="CCHC-TYPE DOMAIN-CONTAINING PROTEIN"/>
    <property type="match status" value="1"/>
</dbReference>
<dbReference type="Pfam" id="PF14244">
    <property type="entry name" value="Retrotran_gag_3"/>
    <property type="match status" value="1"/>
</dbReference>
<dbReference type="EMBL" id="CP144695">
    <property type="protein sequence ID" value="WVZ05324.1"/>
    <property type="molecule type" value="Genomic_DNA"/>
</dbReference>
<evidence type="ECO:0000313" key="3">
    <source>
        <dbReference type="Proteomes" id="UP001374535"/>
    </source>
</evidence>
<evidence type="ECO:0000259" key="1">
    <source>
        <dbReference type="Pfam" id="PF14244"/>
    </source>
</evidence>
<keyword evidence="3" id="KW-1185">Reference proteome</keyword>
<dbReference type="InterPro" id="IPR029472">
    <property type="entry name" value="Copia-like_N"/>
</dbReference>
<feature type="domain" description="Retrotransposon Copia-like N-terminal" evidence="1">
    <location>
        <begin position="13"/>
        <end position="60"/>
    </location>
</feature>
<dbReference type="PANTHER" id="PTHR37610:SF55">
    <property type="entry name" value="RETROTRANSPOSON COPIA-LIKE N-TERMINAL DOMAIN-CONTAINING PROTEIN"/>
    <property type="match status" value="1"/>
</dbReference>
<sequence>MAIIDQNSPYYLHPGENPSAALVSPLLDPTNYNSWSRSVLTALSAKNKSEFVDQILSKPSTIDALYPAWKRCNNMVVSWLVHSVSPSIRQSILWMNQADDIWKDLKSRYSQGDTSISEYFSKLRVIWDELECYRPDLSCTCIPARSCKALTESIERKQ</sequence>
<name>A0AAQ3N8R9_VIGMU</name>